<feature type="transmembrane region" description="Helical" evidence="1">
    <location>
        <begin position="38"/>
        <end position="56"/>
    </location>
</feature>
<evidence type="ECO:0000313" key="2">
    <source>
        <dbReference type="EMBL" id="MBC5723527.1"/>
    </source>
</evidence>
<reference evidence="2" key="1">
    <citation type="submission" date="2020-08" db="EMBL/GenBank/DDBJ databases">
        <title>Genome public.</title>
        <authorList>
            <person name="Liu C."/>
            <person name="Sun Q."/>
        </authorList>
    </citation>
    <scope>NUCLEOTIDE SEQUENCE</scope>
    <source>
        <strain evidence="2">NSJ-23</strain>
    </source>
</reference>
<accession>A0A8J6JBQ3</accession>
<evidence type="ECO:0000256" key="1">
    <source>
        <dbReference type="SAM" id="Phobius"/>
    </source>
</evidence>
<keyword evidence="1" id="KW-0472">Membrane</keyword>
<keyword evidence="1" id="KW-0812">Transmembrane</keyword>
<sequence length="96" mass="10733">MTEIGLLAFGVFLLLLIVLDVGMIVSLVRQGDERRQMIVWKTSTYTLLGASGALVLDIIENLVRSQPMAVNPFIHLASTATIYFVVLMIYRKKYGD</sequence>
<dbReference type="EMBL" id="JACOPO010000009">
    <property type="protein sequence ID" value="MBC5723527.1"/>
    <property type="molecule type" value="Genomic_DNA"/>
</dbReference>
<feature type="transmembrane region" description="Helical" evidence="1">
    <location>
        <begin position="68"/>
        <end position="90"/>
    </location>
</feature>
<comment type="caution">
    <text evidence="2">The sequence shown here is derived from an EMBL/GenBank/DDBJ whole genome shotgun (WGS) entry which is preliminary data.</text>
</comment>
<gene>
    <name evidence="2" type="ORF">H8S11_11975</name>
</gene>
<keyword evidence="1" id="KW-1133">Transmembrane helix</keyword>
<keyword evidence="3" id="KW-1185">Reference proteome</keyword>
<evidence type="ECO:0000313" key="3">
    <source>
        <dbReference type="Proteomes" id="UP000628736"/>
    </source>
</evidence>
<feature type="transmembrane region" description="Helical" evidence="1">
    <location>
        <begin position="6"/>
        <end position="26"/>
    </location>
</feature>
<protein>
    <submittedName>
        <fullName evidence="2">Uncharacterized protein</fullName>
    </submittedName>
</protein>
<organism evidence="2 3">
    <name type="scientific">Flintibacter hominis</name>
    <dbReference type="NCBI Taxonomy" id="2763048"/>
    <lineage>
        <taxon>Bacteria</taxon>
        <taxon>Bacillati</taxon>
        <taxon>Bacillota</taxon>
        <taxon>Clostridia</taxon>
        <taxon>Eubacteriales</taxon>
        <taxon>Flintibacter</taxon>
    </lineage>
</organism>
<dbReference type="Proteomes" id="UP000628736">
    <property type="component" value="Unassembled WGS sequence"/>
</dbReference>
<name>A0A8J6JBQ3_9FIRM</name>
<dbReference type="AlphaFoldDB" id="A0A8J6JBQ3"/>
<proteinExistence type="predicted"/>